<dbReference type="InterPro" id="IPR050300">
    <property type="entry name" value="GDXG_lipolytic_enzyme"/>
</dbReference>
<dbReference type="PANTHER" id="PTHR48081:SF8">
    <property type="entry name" value="ALPHA_BETA HYDROLASE FOLD-3 DOMAIN-CONTAINING PROTEIN-RELATED"/>
    <property type="match status" value="1"/>
</dbReference>
<keyword evidence="2" id="KW-0732">Signal</keyword>
<dbReference type="OrthoDB" id="9806180at2"/>
<dbReference type="GO" id="GO:0016787">
    <property type="term" value="F:hydrolase activity"/>
    <property type="evidence" value="ECO:0007669"/>
    <property type="project" value="UniProtKB-KW"/>
</dbReference>
<dbReference type="PANTHER" id="PTHR48081">
    <property type="entry name" value="AB HYDROLASE SUPERFAMILY PROTEIN C4A8.06C"/>
    <property type="match status" value="1"/>
</dbReference>
<dbReference type="EMBL" id="LSNE01000007">
    <property type="protein sequence ID" value="KXI28214.1"/>
    <property type="molecule type" value="Genomic_DNA"/>
</dbReference>
<dbReference type="InterPro" id="IPR013094">
    <property type="entry name" value="AB_hydrolase_3"/>
</dbReference>
<protein>
    <recommendedName>
        <fullName evidence="3">Alpha/beta hydrolase fold-3 domain-containing protein</fullName>
    </recommendedName>
</protein>
<proteinExistence type="predicted"/>
<dbReference type="STRING" id="1799789.AX660_17705"/>
<keyword evidence="5" id="KW-1185">Reference proteome</keyword>
<evidence type="ECO:0000256" key="1">
    <source>
        <dbReference type="ARBA" id="ARBA00022801"/>
    </source>
</evidence>
<dbReference type="RefSeq" id="WP_068378295.1">
    <property type="nucleotide sequence ID" value="NZ_LSNE01000007.1"/>
</dbReference>
<dbReference type="Gene3D" id="3.40.50.1820">
    <property type="entry name" value="alpha/beta hydrolase"/>
    <property type="match status" value="1"/>
</dbReference>
<dbReference type="AlphaFoldDB" id="A0A135ZZ24"/>
<feature type="signal peptide" evidence="2">
    <location>
        <begin position="1"/>
        <end position="24"/>
    </location>
</feature>
<evidence type="ECO:0000259" key="3">
    <source>
        <dbReference type="Pfam" id="PF07859"/>
    </source>
</evidence>
<dbReference type="Pfam" id="PF07859">
    <property type="entry name" value="Abhydrolase_3"/>
    <property type="match status" value="1"/>
</dbReference>
<gene>
    <name evidence="4" type="ORF">AX660_17705</name>
</gene>
<reference evidence="5" key="1">
    <citation type="submission" date="2016-02" db="EMBL/GenBank/DDBJ databases">
        <authorList>
            <person name="Schultz-Johansen M."/>
            <person name="Glaring M.A."/>
            <person name="Bech P.K."/>
            <person name="Stougaard P."/>
        </authorList>
    </citation>
    <scope>NUCLEOTIDE SEQUENCE [LARGE SCALE GENOMIC DNA]</scope>
    <source>
        <strain evidence="5">S66</strain>
    </source>
</reference>
<organism evidence="4 5">
    <name type="scientific">Paraglaciecola hydrolytica</name>
    <dbReference type="NCBI Taxonomy" id="1799789"/>
    <lineage>
        <taxon>Bacteria</taxon>
        <taxon>Pseudomonadati</taxon>
        <taxon>Pseudomonadota</taxon>
        <taxon>Gammaproteobacteria</taxon>
        <taxon>Alteromonadales</taxon>
        <taxon>Alteromonadaceae</taxon>
        <taxon>Paraglaciecola</taxon>
    </lineage>
</organism>
<sequence>MNKSINYLLLVLSLFYAAQCQSQAAWLSTPESIEQFRDQVESFKPATTNIPLASVKDIKLKLDQRDIAIRVYKPSTKGPSPVLIYVHGACWVAGSLDSHDEVSRYLAKESNVTVVAIDYRLAPEFKYPAAHNDVYDAVKWIWDNAKSLDIDRTKFAISGESTGAYFAAATSIRALQETDAPKIVFQLLVYAALDGGGSSWTECKEQYFAQETDSRSDVGSPLWASSLAGLPTTFNIFGQYENSRAEEELFIRKLAEQGVSTHSFMNKDVGHDVVKWLSVTGDLKAHKKAVEYIKTGFGLE</sequence>
<evidence type="ECO:0000256" key="2">
    <source>
        <dbReference type="SAM" id="SignalP"/>
    </source>
</evidence>
<evidence type="ECO:0000313" key="5">
    <source>
        <dbReference type="Proteomes" id="UP000070299"/>
    </source>
</evidence>
<comment type="caution">
    <text evidence="4">The sequence shown here is derived from an EMBL/GenBank/DDBJ whole genome shotgun (WGS) entry which is preliminary data.</text>
</comment>
<accession>A0A135ZZ24</accession>
<feature type="domain" description="Alpha/beta hydrolase fold-3" evidence="3">
    <location>
        <begin position="83"/>
        <end position="273"/>
    </location>
</feature>
<dbReference type="InterPro" id="IPR029058">
    <property type="entry name" value="AB_hydrolase_fold"/>
</dbReference>
<feature type="chain" id="PRO_5007469415" description="Alpha/beta hydrolase fold-3 domain-containing protein" evidence="2">
    <location>
        <begin position="25"/>
        <end position="300"/>
    </location>
</feature>
<keyword evidence="1" id="KW-0378">Hydrolase</keyword>
<dbReference type="SUPFAM" id="SSF53474">
    <property type="entry name" value="alpha/beta-Hydrolases"/>
    <property type="match status" value="1"/>
</dbReference>
<evidence type="ECO:0000313" key="4">
    <source>
        <dbReference type="EMBL" id="KXI28214.1"/>
    </source>
</evidence>
<dbReference type="Proteomes" id="UP000070299">
    <property type="component" value="Unassembled WGS sequence"/>
</dbReference>
<name>A0A135ZZ24_9ALTE</name>